<dbReference type="CDD" id="cd00082">
    <property type="entry name" value="HisKA"/>
    <property type="match status" value="1"/>
</dbReference>
<evidence type="ECO:0000256" key="6">
    <source>
        <dbReference type="ARBA" id="ARBA00022777"/>
    </source>
</evidence>
<dbReference type="PROSITE" id="PS50885">
    <property type="entry name" value="HAMP"/>
    <property type="match status" value="1"/>
</dbReference>
<feature type="domain" description="PAS" evidence="9">
    <location>
        <begin position="245"/>
        <end position="315"/>
    </location>
</feature>
<feature type="transmembrane region" description="Helical" evidence="7">
    <location>
        <begin position="12"/>
        <end position="37"/>
    </location>
</feature>
<dbReference type="InterPro" id="IPR052162">
    <property type="entry name" value="Sensor_kinase/Photoreceptor"/>
</dbReference>
<keyword evidence="7" id="KW-0812">Transmembrane</keyword>
<dbReference type="GO" id="GO:0000155">
    <property type="term" value="F:phosphorelay sensor kinase activity"/>
    <property type="evidence" value="ECO:0007669"/>
    <property type="project" value="InterPro"/>
</dbReference>
<dbReference type="CDD" id="cd06225">
    <property type="entry name" value="HAMP"/>
    <property type="match status" value="1"/>
</dbReference>
<comment type="caution">
    <text evidence="11">The sequence shown here is derived from an EMBL/GenBank/DDBJ whole genome shotgun (WGS) entry which is preliminary data.</text>
</comment>
<dbReference type="InterPro" id="IPR004358">
    <property type="entry name" value="Sig_transdc_His_kin-like_C"/>
</dbReference>
<dbReference type="Gene3D" id="6.10.340.10">
    <property type="match status" value="1"/>
</dbReference>
<dbReference type="InterPro" id="IPR003660">
    <property type="entry name" value="HAMP_dom"/>
</dbReference>
<dbReference type="FunFam" id="3.30.565.10:FF:000006">
    <property type="entry name" value="Sensor histidine kinase WalK"/>
    <property type="match status" value="1"/>
</dbReference>
<dbReference type="EMBL" id="SWBR01000004">
    <property type="protein sequence ID" value="TKC06705.1"/>
    <property type="molecule type" value="Genomic_DNA"/>
</dbReference>
<dbReference type="InterPro" id="IPR033417">
    <property type="entry name" value="CHASE8"/>
</dbReference>
<dbReference type="InterPro" id="IPR036890">
    <property type="entry name" value="HATPase_C_sf"/>
</dbReference>
<evidence type="ECO:0000256" key="3">
    <source>
        <dbReference type="ARBA" id="ARBA00012438"/>
    </source>
</evidence>
<evidence type="ECO:0000259" key="10">
    <source>
        <dbReference type="PROSITE" id="PS50885"/>
    </source>
</evidence>
<dbReference type="Pfam" id="PF00672">
    <property type="entry name" value="HAMP"/>
    <property type="match status" value="1"/>
</dbReference>
<feature type="domain" description="HAMP" evidence="10">
    <location>
        <begin position="180"/>
        <end position="233"/>
    </location>
</feature>
<dbReference type="AlphaFoldDB" id="A0A4U1CHD0"/>
<dbReference type="SMART" id="SM00091">
    <property type="entry name" value="PAS"/>
    <property type="match status" value="1"/>
</dbReference>
<dbReference type="GO" id="GO:0016020">
    <property type="term" value="C:membrane"/>
    <property type="evidence" value="ECO:0007669"/>
    <property type="project" value="UniProtKB-SubCell"/>
</dbReference>
<dbReference type="SMART" id="SM00304">
    <property type="entry name" value="HAMP"/>
    <property type="match status" value="1"/>
</dbReference>
<dbReference type="Gene3D" id="1.10.287.130">
    <property type="match status" value="1"/>
</dbReference>
<comment type="subcellular location">
    <subcellularLocation>
        <location evidence="2">Membrane</location>
    </subcellularLocation>
</comment>
<keyword evidence="6" id="KW-0418">Kinase</keyword>
<dbReference type="PROSITE" id="PS50109">
    <property type="entry name" value="HIS_KIN"/>
    <property type="match status" value="1"/>
</dbReference>
<dbReference type="OrthoDB" id="9766459at2"/>
<evidence type="ECO:0000256" key="7">
    <source>
        <dbReference type="SAM" id="Phobius"/>
    </source>
</evidence>
<dbReference type="Proteomes" id="UP000309488">
    <property type="component" value="Unassembled WGS sequence"/>
</dbReference>
<dbReference type="InterPro" id="IPR003594">
    <property type="entry name" value="HATPase_dom"/>
</dbReference>
<dbReference type="PROSITE" id="PS50112">
    <property type="entry name" value="PAS"/>
    <property type="match status" value="1"/>
</dbReference>
<accession>A0A4U1CHD0</accession>
<proteinExistence type="predicted"/>
<keyword evidence="5" id="KW-0808">Transferase</keyword>
<evidence type="ECO:0000256" key="2">
    <source>
        <dbReference type="ARBA" id="ARBA00004370"/>
    </source>
</evidence>
<dbReference type="SUPFAM" id="SSF55785">
    <property type="entry name" value="PYP-like sensor domain (PAS domain)"/>
    <property type="match status" value="1"/>
</dbReference>
<evidence type="ECO:0000256" key="5">
    <source>
        <dbReference type="ARBA" id="ARBA00022679"/>
    </source>
</evidence>
<evidence type="ECO:0000256" key="1">
    <source>
        <dbReference type="ARBA" id="ARBA00000085"/>
    </source>
</evidence>
<comment type="catalytic activity">
    <reaction evidence="1">
        <text>ATP + protein L-histidine = ADP + protein N-phospho-L-histidine.</text>
        <dbReference type="EC" id="2.7.13.3"/>
    </reaction>
</comment>
<dbReference type="InterPro" id="IPR013655">
    <property type="entry name" value="PAS_fold_3"/>
</dbReference>
<dbReference type="EC" id="2.7.13.3" evidence="3"/>
<dbReference type="Pfam" id="PF17152">
    <property type="entry name" value="CHASE8"/>
    <property type="match status" value="1"/>
</dbReference>
<keyword evidence="7" id="KW-1133">Transmembrane helix</keyword>
<evidence type="ECO:0000256" key="4">
    <source>
        <dbReference type="ARBA" id="ARBA00022553"/>
    </source>
</evidence>
<dbReference type="CDD" id="cd00130">
    <property type="entry name" value="PAS"/>
    <property type="match status" value="1"/>
</dbReference>
<dbReference type="SUPFAM" id="SSF55874">
    <property type="entry name" value="ATPase domain of HSP90 chaperone/DNA topoisomerase II/histidine kinase"/>
    <property type="match status" value="1"/>
</dbReference>
<dbReference type="SUPFAM" id="SSF47384">
    <property type="entry name" value="Homodimeric domain of signal transducing histidine kinase"/>
    <property type="match status" value="1"/>
</dbReference>
<keyword evidence="7" id="KW-0472">Membrane</keyword>
<reference evidence="11 12" key="1">
    <citation type="submission" date="2019-04" db="EMBL/GenBank/DDBJ databases">
        <title>Pedobacter sp. RP-3-22 sp. nov., isolated from Arctic soil.</title>
        <authorList>
            <person name="Dahal R.H."/>
            <person name="Kim D.-U."/>
        </authorList>
    </citation>
    <scope>NUCLEOTIDE SEQUENCE [LARGE SCALE GENOMIC DNA]</scope>
    <source>
        <strain evidence="11 12">RP-3-22</strain>
    </source>
</reference>
<dbReference type="InterPro" id="IPR003661">
    <property type="entry name" value="HisK_dim/P_dom"/>
</dbReference>
<dbReference type="SUPFAM" id="SSF158472">
    <property type="entry name" value="HAMP domain-like"/>
    <property type="match status" value="1"/>
</dbReference>
<dbReference type="SMART" id="SM00388">
    <property type="entry name" value="HisKA"/>
    <property type="match status" value="1"/>
</dbReference>
<gene>
    <name evidence="11" type="ORF">FA048_16005</name>
</gene>
<dbReference type="PANTHER" id="PTHR43304">
    <property type="entry name" value="PHYTOCHROME-LIKE PROTEIN CPH1"/>
    <property type="match status" value="1"/>
</dbReference>
<evidence type="ECO:0000313" key="12">
    <source>
        <dbReference type="Proteomes" id="UP000309488"/>
    </source>
</evidence>
<dbReference type="InterPro" id="IPR000014">
    <property type="entry name" value="PAS"/>
</dbReference>
<keyword evidence="4" id="KW-0597">Phosphoprotein</keyword>
<dbReference type="PROSITE" id="PS51257">
    <property type="entry name" value="PROKAR_LIPOPROTEIN"/>
    <property type="match status" value="1"/>
</dbReference>
<feature type="transmembrane region" description="Helical" evidence="7">
    <location>
        <begin position="153"/>
        <end position="173"/>
    </location>
</feature>
<dbReference type="PANTHER" id="PTHR43304:SF1">
    <property type="entry name" value="PAC DOMAIN-CONTAINING PROTEIN"/>
    <property type="match status" value="1"/>
</dbReference>
<evidence type="ECO:0000259" key="9">
    <source>
        <dbReference type="PROSITE" id="PS50112"/>
    </source>
</evidence>
<dbReference type="Gene3D" id="3.30.450.20">
    <property type="entry name" value="PAS domain"/>
    <property type="match status" value="1"/>
</dbReference>
<dbReference type="SMART" id="SM00387">
    <property type="entry name" value="HATPase_c"/>
    <property type="match status" value="1"/>
</dbReference>
<feature type="domain" description="Histidine kinase" evidence="8">
    <location>
        <begin position="384"/>
        <end position="598"/>
    </location>
</feature>
<dbReference type="NCBIfam" id="TIGR00229">
    <property type="entry name" value="sensory_box"/>
    <property type="match status" value="1"/>
</dbReference>
<keyword evidence="12" id="KW-1185">Reference proteome</keyword>
<protein>
    <recommendedName>
        <fullName evidence="3">histidine kinase</fullName>
        <ecNumber evidence="3">2.7.13.3</ecNumber>
    </recommendedName>
</protein>
<dbReference type="InterPro" id="IPR005467">
    <property type="entry name" value="His_kinase_dom"/>
</dbReference>
<dbReference type="PRINTS" id="PR00344">
    <property type="entry name" value="BCTRLSENSOR"/>
</dbReference>
<evidence type="ECO:0000313" key="11">
    <source>
        <dbReference type="EMBL" id="TKC06705.1"/>
    </source>
</evidence>
<name>A0A4U1CHD0_9SPHI</name>
<evidence type="ECO:0000259" key="8">
    <source>
        <dbReference type="PROSITE" id="PS50109"/>
    </source>
</evidence>
<dbReference type="Pfam" id="PF02518">
    <property type="entry name" value="HATPase_c"/>
    <property type="match status" value="1"/>
</dbReference>
<dbReference type="InterPro" id="IPR036097">
    <property type="entry name" value="HisK_dim/P_sf"/>
</dbReference>
<dbReference type="Gene3D" id="3.30.565.10">
    <property type="entry name" value="Histidine kinase-like ATPase, C-terminal domain"/>
    <property type="match status" value="1"/>
</dbReference>
<organism evidence="11 12">
    <name type="scientific">Pedobacter polaris</name>
    <dbReference type="NCBI Taxonomy" id="2571273"/>
    <lineage>
        <taxon>Bacteria</taxon>
        <taxon>Pseudomonadati</taxon>
        <taxon>Bacteroidota</taxon>
        <taxon>Sphingobacteriia</taxon>
        <taxon>Sphingobacteriales</taxon>
        <taxon>Sphingobacteriaceae</taxon>
        <taxon>Pedobacter</taxon>
    </lineage>
</organism>
<sequence>MFGKNVSIKRKLMTAILVNSASVLLLACIAFFSYEYYSFRKSSLSRLSTIGKIVAINSTASLAFKDHKDATEILLALKSEPRILVAALYDKENHLFAQYPINAPADAFPKKVGSNGSQYQNNFITLFQPIVQYNKQLGTLYIKYDMKTLYERFKVYTAVVILIIILISCWAYFLSLKLQQRIAGPILELAETARAISDDKDYSVRAVEVGSDELGRLTESFNYMIMQIEKQNISIVSINHQLEQSSAELQDIMDYSVDVICTLDRKGNFVKISAAAKTLWDYEPFELIGCNLKNLVHQDDIAGIDPVIELIINGEQSTNFENRFIRKDGKEVSMIWSARWKEKEKLIYCIARDATAIKNAEYKLQKRAKELAYSNEELEQFAYIASHDLQEPLRMVSSFLTQLEKKYKDQLDDKAKQYINFAVDGAVRMRRIILDLLEYSRIGKKKEHLELVDLNEVVNQVVQFCKTTIEEKGAQVIAENLPTVRAIRMPVQQMLQNLIGNALKYQKENVKPIVKIIAEEEETYWKISVIDNGIGIDPQFFDKIFLAFQRLHNNTEYSGSGIGLAICKKIAEKYDIQLWVESELDKGSIFTFTITKNNDKQ</sequence>
<dbReference type="Pfam" id="PF00512">
    <property type="entry name" value="HisKA"/>
    <property type="match status" value="1"/>
</dbReference>
<dbReference type="Pfam" id="PF08447">
    <property type="entry name" value="PAS_3"/>
    <property type="match status" value="1"/>
</dbReference>
<dbReference type="InterPro" id="IPR035965">
    <property type="entry name" value="PAS-like_dom_sf"/>
</dbReference>